<feature type="domain" description="Sucrose-phosphatase C-terminal" evidence="11">
    <location>
        <begin position="343"/>
        <end position="457"/>
    </location>
</feature>
<evidence type="ECO:0000259" key="11">
    <source>
        <dbReference type="Pfam" id="PF08472"/>
    </source>
</evidence>
<dbReference type="GO" id="GO:0050307">
    <property type="term" value="F:sucrose-phosphate phosphatase activity"/>
    <property type="evidence" value="ECO:0007669"/>
    <property type="project" value="UniProtKB-UniRule"/>
</dbReference>
<dbReference type="EnsemblPlants" id="EMT19114">
    <property type="protein sequence ID" value="EMT19114"/>
    <property type="gene ID" value="F775_26032"/>
</dbReference>
<feature type="region of interest" description="Disordered" evidence="9">
    <location>
        <begin position="79"/>
        <end position="111"/>
    </location>
</feature>
<evidence type="ECO:0000256" key="9">
    <source>
        <dbReference type="SAM" id="MobiDB-lite"/>
    </source>
</evidence>
<accession>R7WFL8</accession>
<dbReference type="EC" id="3.1.3.24" evidence="8"/>
<evidence type="ECO:0000259" key="10">
    <source>
        <dbReference type="Pfam" id="PF05116"/>
    </source>
</evidence>
<keyword evidence="6 8" id="KW-0460">Magnesium</keyword>
<dbReference type="InterPro" id="IPR006379">
    <property type="entry name" value="HAD-SF_hydro_IIB"/>
</dbReference>
<dbReference type="GO" id="GO:0005986">
    <property type="term" value="P:sucrose biosynthetic process"/>
    <property type="evidence" value="ECO:0007669"/>
    <property type="project" value="UniProtKB-UniRule"/>
</dbReference>
<dbReference type="InterPro" id="IPR051518">
    <property type="entry name" value="Sucrose_Phosphatase"/>
</dbReference>
<dbReference type="GO" id="GO:0000287">
    <property type="term" value="F:magnesium ion binding"/>
    <property type="evidence" value="ECO:0007669"/>
    <property type="project" value="UniProtKB-UniRule"/>
</dbReference>
<reference evidence="12" key="1">
    <citation type="submission" date="2015-06" db="UniProtKB">
        <authorList>
            <consortium name="EnsemblPlants"/>
        </authorList>
    </citation>
    <scope>IDENTIFICATION</scope>
</reference>
<dbReference type="NCBIfam" id="TIGR01484">
    <property type="entry name" value="HAD-SF-IIB"/>
    <property type="match status" value="1"/>
</dbReference>
<dbReference type="InterPro" id="IPR013679">
    <property type="entry name" value="SPP_C"/>
</dbReference>
<dbReference type="InterPro" id="IPR036412">
    <property type="entry name" value="HAD-like_sf"/>
</dbReference>
<proteinExistence type="inferred from homology"/>
<evidence type="ECO:0000313" key="12">
    <source>
        <dbReference type="EnsemblPlants" id="EMT19114"/>
    </source>
</evidence>
<comment type="subunit">
    <text evidence="4 8">Homodimer.</text>
</comment>
<dbReference type="InterPro" id="IPR032710">
    <property type="entry name" value="NTF2-like_dom_sf"/>
</dbReference>
<dbReference type="InterPro" id="IPR023214">
    <property type="entry name" value="HAD_sf"/>
</dbReference>
<comment type="cofactor">
    <cofactor evidence="1 8">
        <name>Mg(2+)</name>
        <dbReference type="ChEBI" id="CHEBI:18420"/>
    </cofactor>
</comment>
<evidence type="ECO:0000256" key="7">
    <source>
        <dbReference type="ARBA" id="ARBA00048036"/>
    </source>
</evidence>
<organism evidence="12">
    <name type="scientific">Aegilops tauschii</name>
    <name type="common">Tausch's goatgrass</name>
    <name type="synonym">Aegilops squarrosa</name>
    <dbReference type="NCBI Taxonomy" id="37682"/>
    <lineage>
        <taxon>Eukaryota</taxon>
        <taxon>Viridiplantae</taxon>
        <taxon>Streptophyta</taxon>
        <taxon>Embryophyta</taxon>
        <taxon>Tracheophyta</taxon>
        <taxon>Spermatophyta</taxon>
        <taxon>Magnoliopsida</taxon>
        <taxon>Liliopsida</taxon>
        <taxon>Poales</taxon>
        <taxon>Poaceae</taxon>
        <taxon>BOP clade</taxon>
        <taxon>Pooideae</taxon>
        <taxon>Triticodae</taxon>
        <taxon>Triticeae</taxon>
        <taxon>Triticinae</taxon>
        <taxon>Aegilops</taxon>
    </lineage>
</organism>
<dbReference type="Gene3D" id="3.40.50.1000">
    <property type="entry name" value="HAD superfamily/HAD-like"/>
    <property type="match status" value="1"/>
</dbReference>
<evidence type="ECO:0000256" key="5">
    <source>
        <dbReference type="ARBA" id="ARBA00022801"/>
    </source>
</evidence>
<name>R7WFL8_AEGTA</name>
<feature type="domain" description="Sucrose phosphatase-like" evidence="10">
    <location>
        <begin position="146"/>
        <end position="182"/>
    </location>
</feature>
<protein>
    <recommendedName>
        <fullName evidence="8">Sucrose-phosphatase</fullName>
        <ecNumber evidence="8">3.1.3.24</ecNumber>
    </recommendedName>
</protein>
<evidence type="ECO:0000256" key="1">
    <source>
        <dbReference type="ARBA" id="ARBA00001946"/>
    </source>
</evidence>
<feature type="domain" description="Sucrose phosphatase-like" evidence="10">
    <location>
        <begin position="183"/>
        <end position="321"/>
    </location>
</feature>
<evidence type="ECO:0000256" key="3">
    <source>
        <dbReference type="ARBA" id="ARBA00007211"/>
    </source>
</evidence>
<dbReference type="PANTHER" id="PTHR46521">
    <property type="entry name" value="SUCROSE-PHOSPHATASE 2-RELATED"/>
    <property type="match status" value="1"/>
</dbReference>
<comment type="function">
    <text evidence="8">Catalyzes the final step of sucrose synthesis.</text>
</comment>
<dbReference type="SUPFAM" id="SSF56784">
    <property type="entry name" value="HAD-like"/>
    <property type="match status" value="1"/>
</dbReference>
<dbReference type="SUPFAM" id="SSF54427">
    <property type="entry name" value="NTF2-like"/>
    <property type="match status" value="1"/>
</dbReference>
<dbReference type="NCBIfam" id="TIGR01485">
    <property type="entry name" value="SPP_plant-cyano"/>
    <property type="match status" value="1"/>
</dbReference>
<dbReference type="UniPathway" id="UPA00371">
    <property type="reaction ID" value="UER00546"/>
</dbReference>
<evidence type="ECO:0000256" key="2">
    <source>
        <dbReference type="ARBA" id="ARBA00005070"/>
    </source>
</evidence>
<dbReference type="NCBIfam" id="TIGR01482">
    <property type="entry name" value="SPP-subfamily"/>
    <property type="match status" value="1"/>
</dbReference>
<feature type="compositionally biased region" description="Low complexity" evidence="9">
    <location>
        <begin position="88"/>
        <end position="97"/>
    </location>
</feature>
<dbReference type="Gene3D" id="3.10.450.50">
    <property type="match status" value="1"/>
</dbReference>
<keyword evidence="5 8" id="KW-0378">Hydrolase</keyword>
<dbReference type="AlphaFoldDB" id="R7WFL8"/>
<dbReference type="Pfam" id="PF05116">
    <property type="entry name" value="S6PP"/>
    <property type="match status" value="2"/>
</dbReference>
<dbReference type="InterPro" id="IPR012847">
    <property type="entry name" value="Sucrose_phosphatase_pln/cyn"/>
</dbReference>
<evidence type="ECO:0000256" key="6">
    <source>
        <dbReference type="ARBA" id="ARBA00022842"/>
    </source>
</evidence>
<dbReference type="InterPro" id="IPR006380">
    <property type="entry name" value="SPP-like_dom"/>
</dbReference>
<dbReference type="Pfam" id="PF08472">
    <property type="entry name" value="S6PP_C"/>
    <property type="match status" value="1"/>
</dbReference>
<comment type="pathway">
    <text evidence="2 8">Glycan biosynthesis; sucrose biosynthesis; sucrose from D-fructose 6-phosphate and UDP-alpha-D-glucose: step 2/2.</text>
</comment>
<sequence length="472" mass="51453">MLPLQRGPTRTATTGAASQCLLPDGYAIGWAGDAEIWYLVVAIDVSIQGNGCRLAAKAWGPHHQRNSGGRKALVHLSRNNRLPPVSPPTLHSPSSSPGNGIVDRTQSTPNVPPDLAHNLEGDPPITAVLLRRSPRPAWSGDRSGLGRSPTLYKELRKEKPMLTPDITILSVGSEITYGEAMVESEQRPHKVSFLVDKKNAQGVIKSLSEKFEKRGVDAKIIYSGGQDLDILAQGAGKGQALAYLLKKLGSCGKTPNNTLACGDSGNDAELFSIPGVHGVMVSNAQEELLQWHAENAKDNPKIIHATERCAAGIIQAIGHFKLGPNVSPRDVEFPYIKEDPFKPTAAIVKFYVLYEKWRRADVPKADSVIQYLKNITDANGVIIHPSGVELSIHSSIDELASCYGDKQGKKYRSWVDRLVILQTASDSWLVRFDLWEAEGAAWACCFTTLALNVKCLFSQMHSFLSISAFNVY</sequence>
<dbReference type="PANTHER" id="PTHR46521:SF4">
    <property type="entry name" value="SUCROSE-PHOSPHATASE 2-RELATED"/>
    <property type="match status" value="1"/>
</dbReference>
<comment type="similarity">
    <text evidence="3 8">Belongs to the sucrose phosphatase family.</text>
</comment>
<evidence type="ECO:0000256" key="4">
    <source>
        <dbReference type="ARBA" id="ARBA00011738"/>
    </source>
</evidence>
<comment type="catalytic activity">
    <reaction evidence="7 8">
        <text>sucrose 6(F)-phosphate + H2O = sucrose + phosphate</text>
        <dbReference type="Rhea" id="RHEA:19289"/>
        <dbReference type="ChEBI" id="CHEBI:15377"/>
        <dbReference type="ChEBI" id="CHEBI:17992"/>
        <dbReference type="ChEBI" id="CHEBI:43474"/>
        <dbReference type="ChEBI" id="CHEBI:57723"/>
        <dbReference type="EC" id="3.1.3.24"/>
    </reaction>
</comment>
<evidence type="ECO:0000256" key="8">
    <source>
        <dbReference type="RuleBase" id="RU368007"/>
    </source>
</evidence>